<dbReference type="GO" id="GO:0016757">
    <property type="term" value="F:glycosyltransferase activity"/>
    <property type="evidence" value="ECO:0007669"/>
    <property type="project" value="InterPro"/>
</dbReference>
<reference evidence="3" key="1">
    <citation type="submission" date="2018-02" db="EMBL/GenBank/DDBJ databases">
        <authorList>
            <person name="Clavel T."/>
            <person name="Strowig T."/>
        </authorList>
    </citation>
    <scope>NUCLEOTIDE SEQUENCE [LARGE SCALE GENOMIC DNA]</scope>
    <source>
        <strain evidence="3">DSM 103720</strain>
    </source>
</reference>
<dbReference type="PANTHER" id="PTHR12526:SF630">
    <property type="entry name" value="GLYCOSYLTRANSFERASE"/>
    <property type="match status" value="1"/>
</dbReference>
<dbReference type="Proteomes" id="UP000244905">
    <property type="component" value="Unassembled WGS sequence"/>
</dbReference>
<comment type="caution">
    <text evidence="2">The sequence shown here is derived from an EMBL/GenBank/DDBJ whole genome shotgun (WGS) entry which is preliminary data.</text>
</comment>
<dbReference type="Pfam" id="PF00534">
    <property type="entry name" value="Glycos_transf_1"/>
    <property type="match status" value="1"/>
</dbReference>
<proteinExistence type="predicted"/>
<dbReference type="SUPFAM" id="SSF53756">
    <property type="entry name" value="UDP-Glycosyltransferase/glycogen phosphorylase"/>
    <property type="match status" value="1"/>
</dbReference>
<evidence type="ECO:0000313" key="2">
    <source>
        <dbReference type="EMBL" id="PWB01108.1"/>
    </source>
</evidence>
<dbReference type="InterPro" id="IPR001296">
    <property type="entry name" value="Glyco_trans_1"/>
</dbReference>
<feature type="domain" description="Glycosyl transferase family 1" evidence="1">
    <location>
        <begin position="225"/>
        <end position="380"/>
    </location>
</feature>
<gene>
    <name evidence="2" type="ORF">C5O23_10515</name>
</gene>
<keyword evidence="3" id="KW-1185">Reference proteome</keyword>
<evidence type="ECO:0000259" key="1">
    <source>
        <dbReference type="Pfam" id="PF00534"/>
    </source>
</evidence>
<sequence length="403" mass="45913">MSGSFTRVSEKSIFSEPERPCMKNKLLIIQYSLAGGGAEKVLCDILNRIDYDRFDVTLLLFQKYGVYLSAVPESVRIKVFDPAQMAFGWKLLFNRWTAKLVPSGLWTRLKLYKALGLCGKYDCIVSFMEGWSVAVHSKLRSRARRNVTWVHIDMLANHYSSGFFKNDAAETEAYDRMDEIVFVSKQAREAFFKLFAREYPARVIYNLIEKDDIIRKSSESCPVEKRRKYVLCNVGRLAPQKRQDRLIRVVARLWHDYGLDVEAWIVGEGELEADLRRLAKDLKVDDRIIFCGFQTNPYPLVKNADIFVLTSDAEGLPVVVSEALCLGKSIVATRITGPTELLAEDAGLLTSMDEKEIALKIKALLDDCALRSHYEAMARRRSEIFCPDKSIEQIYAVISGENS</sequence>
<protein>
    <submittedName>
        <fullName evidence="2">Glycosyltransferase</fullName>
    </submittedName>
</protein>
<dbReference type="Gene3D" id="3.40.50.2000">
    <property type="entry name" value="Glycogen Phosphorylase B"/>
    <property type="match status" value="2"/>
</dbReference>
<accession>A0A2V1IIP0</accession>
<evidence type="ECO:0000313" key="3">
    <source>
        <dbReference type="Proteomes" id="UP000244905"/>
    </source>
</evidence>
<dbReference type="EMBL" id="PUEC01000025">
    <property type="protein sequence ID" value="PWB01108.1"/>
    <property type="molecule type" value="Genomic_DNA"/>
</dbReference>
<organism evidence="2 3">
    <name type="scientific">Duncaniella muris</name>
    <dbReference type="NCBI Taxonomy" id="2094150"/>
    <lineage>
        <taxon>Bacteria</taxon>
        <taxon>Pseudomonadati</taxon>
        <taxon>Bacteroidota</taxon>
        <taxon>Bacteroidia</taxon>
        <taxon>Bacteroidales</taxon>
        <taxon>Muribaculaceae</taxon>
        <taxon>Duncaniella</taxon>
    </lineage>
</organism>
<dbReference type="AlphaFoldDB" id="A0A2V1IIP0"/>
<dbReference type="CDD" id="cd03811">
    <property type="entry name" value="GT4_GT28_WabH-like"/>
    <property type="match status" value="1"/>
</dbReference>
<name>A0A2V1IIP0_9BACT</name>
<keyword evidence="2" id="KW-0808">Transferase</keyword>
<dbReference type="PANTHER" id="PTHR12526">
    <property type="entry name" value="GLYCOSYLTRANSFERASE"/>
    <property type="match status" value="1"/>
</dbReference>